<protein>
    <submittedName>
        <fullName evidence="4">TSP1-like protein</fullName>
    </submittedName>
</protein>
<feature type="region of interest" description="Disordered" evidence="3">
    <location>
        <begin position="930"/>
        <end position="995"/>
    </location>
</feature>
<evidence type="ECO:0000256" key="1">
    <source>
        <dbReference type="ARBA" id="ARBA00023157"/>
    </source>
</evidence>
<evidence type="ECO:0000313" key="5">
    <source>
        <dbReference type="Proteomes" id="UP001164746"/>
    </source>
</evidence>
<organism evidence="4 5">
    <name type="scientific">Mya arenaria</name>
    <name type="common">Soft-shell clam</name>
    <dbReference type="NCBI Taxonomy" id="6604"/>
    <lineage>
        <taxon>Eukaryota</taxon>
        <taxon>Metazoa</taxon>
        <taxon>Spiralia</taxon>
        <taxon>Lophotrochozoa</taxon>
        <taxon>Mollusca</taxon>
        <taxon>Bivalvia</taxon>
        <taxon>Autobranchia</taxon>
        <taxon>Heteroconchia</taxon>
        <taxon>Euheterodonta</taxon>
        <taxon>Imparidentia</taxon>
        <taxon>Neoheterodontei</taxon>
        <taxon>Myida</taxon>
        <taxon>Myoidea</taxon>
        <taxon>Myidae</taxon>
        <taxon>Mya</taxon>
    </lineage>
</organism>
<dbReference type="PROSITE" id="PS50068">
    <property type="entry name" value="LDLRA_2"/>
    <property type="match status" value="1"/>
</dbReference>
<dbReference type="Proteomes" id="UP001164746">
    <property type="component" value="Chromosome 1"/>
</dbReference>
<feature type="region of interest" description="Disordered" evidence="3">
    <location>
        <begin position="162"/>
        <end position="247"/>
    </location>
</feature>
<gene>
    <name evidence="4" type="ORF">MAR_006076</name>
</gene>
<feature type="region of interest" description="Disordered" evidence="3">
    <location>
        <begin position="1503"/>
        <end position="1537"/>
    </location>
</feature>
<dbReference type="SUPFAM" id="SSF82895">
    <property type="entry name" value="TSP-1 type 1 repeat"/>
    <property type="match status" value="1"/>
</dbReference>
<evidence type="ECO:0000256" key="3">
    <source>
        <dbReference type="SAM" id="MobiDB-lite"/>
    </source>
</evidence>
<dbReference type="Gene3D" id="2.20.100.10">
    <property type="entry name" value="Thrombospondin type-1 (TSP1) repeat"/>
    <property type="match status" value="1"/>
</dbReference>
<dbReference type="SMART" id="SM00209">
    <property type="entry name" value="TSP1"/>
    <property type="match status" value="1"/>
</dbReference>
<dbReference type="PANTHER" id="PTHR16311:SF3">
    <property type="entry name" value="THROMBOSPONDIN TYPE-1 DOMAIN-CONTAINING PROTEIN 1"/>
    <property type="match status" value="1"/>
</dbReference>
<accession>A0ABY7DEZ6</accession>
<evidence type="ECO:0000256" key="2">
    <source>
        <dbReference type="PROSITE-ProRule" id="PRU00124"/>
    </source>
</evidence>
<dbReference type="InterPro" id="IPR038877">
    <property type="entry name" value="THSD1"/>
</dbReference>
<reference evidence="4" key="1">
    <citation type="submission" date="2022-11" db="EMBL/GenBank/DDBJ databases">
        <title>Centuries of genome instability and evolution in soft-shell clam transmissible cancer (bioRxiv).</title>
        <authorList>
            <person name="Hart S.F.M."/>
            <person name="Yonemitsu M.A."/>
            <person name="Giersch R.M."/>
            <person name="Beal B.F."/>
            <person name="Arriagada G."/>
            <person name="Davis B.W."/>
            <person name="Ostrander E.A."/>
            <person name="Goff S.P."/>
            <person name="Metzger M.J."/>
        </authorList>
    </citation>
    <scope>NUCLEOTIDE SEQUENCE</scope>
    <source>
        <strain evidence="4">MELC-2E11</strain>
        <tissue evidence="4">Siphon/mantle</tissue>
    </source>
</reference>
<evidence type="ECO:0000313" key="4">
    <source>
        <dbReference type="EMBL" id="WAQ93605.1"/>
    </source>
</evidence>
<dbReference type="Pfam" id="PF00090">
    <property type="entry name" value="TSP_1"/>
    <property type="match status" value="1"/>
</dbReference>
<feature type="region of interest" description="Disordered" evidence="3">
    <location>
        <begin position="1426"/>
        <end position="1489"/>
    </location>
</feature>
<keyword evidence="1 2" id="KW-1015">Disulfide bond</keyword>
<comment type="caution">
    <text evidence="2">Lacks conserved residue(s) required for the propagation of feature annotation.</text>
</comment>
<feature type="region of interest" description="Disordered" evidence="3">
    <location>
        <begin position="431"/>
        <end position="496"/>
    </location>
</feature>
<dbReference type="PROSITE" id="PS50092">
    <property type="entry name" value="TSP1"/>
    <property type="match status" value="1"/>
</dbReference>
<feature type="region of interest" description="Disordered" evidence="3">
    <location>
        <begin position="1178"/>
        <end position="1243"/>
    </location>
</feature>
<dbReference type="InterPro" id="IPR000884">
    <property type="entry name" value="TSP1_rpt"/>
</dbReference>
<name>A0ABY7DEZ6_MYAAR</name>
<feature type="compositionally biased region" description="Basic and acidic residues" evidence="3">
    <location>
        <begin position="1503"/>
        <end position="1512"/>
    </location>
</feature>
<dbReference type="InterPro" id="IPR002172">
    <property type="entry name" value="LDrepeatLR_classA_rpt"/>
</dbReference>
<feature type="disulfide bond" evidence="2">
    <location>
        <begin position="1899"/>
        <end position="1914"/>
    </location>
</feature>
<dbReference type="EMBL" id="CP111012">
    <property type="protein sequence ID" value="WAQ93605.1"/>
    <property type="molecule type" value="Genomic_DNA"/>
</dbReference>
<feature type="compositionally biased region" description="Basic and acidic residues" evidence="3">
    <location>
        <begin position="1521"/>
        <end position="1531"/>
    </location>
</feature>
<sequence length="2052" mass="225369">MTTRCEVEEGMDEPQYIPDDKIVDVDDETPDDVGKLRPNSNRPFVADKNKLIIKFWFMPAVPVESVRLPTADNVDYFTVSYLRPRQGTPEVVVASEVEPSKTVRFPGQPDAVDVIITFYRANPNQPMKIRVSIKACFKQVTTTTTPYTTPMTQTTPYISTTTSYGTTSTTPYTTSTSSSEGTTTSYGTATTTPYTTSTSEGTTTSYGTTTTTPYTSTSTAEGTTTSYGTTTTTPYTSTSTSEGTTTTPFETTIYVTPTTATTPYTTSSVMTTRCEVEEGMDEPQYIPDDKIVDVDDETPDDVGKLRPNSNRPFVADKNKLIIKFWFMPAVPVESVRLPTADNVDYFTVSYLRPRQGTPEVVVASEVEPSKTVRFPGQPDAVDVIITFYRANPNQPMKIRVSIKACFKQVTTTTTPYTTPITQTTPYISTTTSYGTTSTTPYTTSTSSSEGTTTSYGTATTTPYTTSTSEGTTTSYGTTTTTPYTSTSTPEGTTTTPFETTIYVTPTTATTPYTTSSVMTTRCEVEEGMDEPQYIPDDKIVDVDDETPDDVGKLRPNSNRPFVADKNKLIIKFWFMPAVPVESVRLPTADNVDYFTVSYLRPRQGTPEVVVASEVEPSKTVRFPGQPDAVDVIITFYRANPNQPMKIRVSIKACFKQVTTTTTPYTTPMTQTTPYISTTTSYNDFVWNSDYNSIHDFHFRRDNDLVWNDHDNTIHVYVNSRRDNDLVWNDHETPYTSTSTSEGTTTTPFETTIYVTPTTATTPYTTSSVMTTRCEVEEGMDEPQYIPDDKIVDVDDETPDDVGKLRPNSNRPFVADKNKLIIKFWFMPAVPVESVRLPTADNVDYFTVSYLRPRQGTPEVVVASEVEPSKTVRFPGQPDAVDVIITFYRANPNQPMKIRVSIKACFKQVTTTTTPYTTPMTQTTPYISTTTSYGTTSTTPYTTSTSSSEGTTTSYGTATTTPYTTSTSEGTTTSYGTTTTTPYTSTSTPEGTTTTPFETTIYVTPTTATTPYTTSSVMTTRCEVEEGMDEPQYIPDDKIVDVDDETPDDVGKLRPNSNRPFVADKNKLIIKFWFMPAVPVESVRLPTADNVDYFTVSYLRPRQGTPEVVVASEVEPSKTVRFPGQPDAVDVIITFYRANPNQPMKIRVSIKACFKQVTTTTTPYTTPMTQTTPYISTTTSYGTTSTTPYTTSTSSSEGTTTSYGTATTTPYTTSTSEGTTTSYGTTTTTPYTSTSTPEGTTTTPFETTIYVTPTTATTPYTTSSVMTTRCEVEEGMDEPQYIPDDKIVDVDDETPDDVGKLRPNSNRPFVADKNKLIIKFWFMPAVPVESVRLPTADNVDYFTVSYLRPRQGTPEVVVASEVEPSKTVRFPGQPDAVDVIITFYRANPNQPMKIRVSIKACFKQVTTTTTPYTTPMTQTTPYISTTTSYGSTSTTPYTTSTSSSEGTTTSYGTATTTPYTTSTSEGTTTSYGTTTTTPYTSTSTPEGTTTTPAVCLISKGMDSHSDIPDKNIRTNDPNVNEDINKLRPEHNSPAKSRRPNFKVTIDLPYDGVILDRVVLPDNKNIKGVVVYYIPAGEDTLVAINNEQINSAIECNDRTLDVSQLVPGNSNGPAKSYANGLMITLNFDGGAAMDKLELPTHTNIHSIKILILLPGEINHIPFNGGQPIIVTGAYIQLTPGIMANQIVIIVVEKLDPDAPILITVNIWACFDIVTTPSYSSSYITTQPPCDLRMIDYDSNDVSAGASSEMPAAKAIEALKGSDGFWSPRPKDSEEYPFIQAKGEKAAVYKVSFSSRFSKFVVVSLYNKRDKNVDTSDKIRCQVPSHHKRITYNFYGQVGDKVYVYVSPYRDTQPQISDLEIHACYDSEVTTTPAPTTTTTPEEECDYQCDAGTTCLRGDDLCNGKCDCFDCSDEENCATTTTPTEVEVCGPGYQPVEKNGKQVTCGGFVGAQCPRGSDLCEYPTGSSLGFCCRPVGGWSSWSPWSRCTRTCGDGETTRYRKCNKPEPGYNGKKCRGDDEDTKPCKEKDCQPGGDMAVSLCDVIVVGGDIMTYLNM</sequence>
<keyword evidence="5" id="KW-1185">Reference proteome</keyword>
<proteinExistence type="predicted"/>
<dbReference type="SMART" id="SM00192">
    <property type="entry name" value="LDLa"/>
    <property type="match status" value="1"/>
</dbReference>
<dbReference type="PANTHER" id="PTHR16311">
    <property type="entry name" value="THROMBOSPONDIN TYPE I DOMAIN-CONTAINING 1"/>
    <property type="match status" value="1"/>
</dbReference>
<dbReference type="CDD" id="cd00112">
    <property type="entry name" value="LDLa"/>
    <property type="match status" value="1"/>
</dbReference>
<dbReference type="InterPro" id="IPR036383">
    <property type="entry name" value="TSP1_rpt_sf"/>
</dbReference>